<keyword evidence="2" id="KW-0808">Transferase</keyword>
<evidence type="ECO:0000256" key="1">
    <source>
        <dbReference type="ARBA" id="ARBA00022533"/>
    </source>
</evidence>
<keyword evidence="3" id="KW-0479">Metal-binding</keyword>
<feature type="transmembrane region" description="Helical" evidence="6">
    <location>
        <begin position="270"/>
        <end position="293"/>
    </location>
</feature>
<evidence type="ECO:0000313" key="9">
    <source>
        <dbReference type="Proteomes" id="UP001372338"/>
    </source>
</evidence>
<dbReference type="Proteomes" id="UP001372338">
    <property type="component" value="Unassembled WGS sequence"/>
</dbReference>
<gene>
    <name evidence="8" type="ORF">RIF29_00725</name>
</gene>
<dbReference type="SUPFAM" id="SSF53784">
    <property type="entry name" value="Phosphofructokinase"/>
    <property type="match status" value="1"/>
</dbReference>
<dbReference type="PANTHER" id="PTHR45770">
    <property type="entry name" value="ATP-DEPENDENT 6-PHOSPHOFRUCTOKINASE 1"/>
    <property type="match status" value="1"/>
</dbReference>
<keyword evidence="1" id="KW-0021">Allosteric enzyme</keyword>
<protein>
    <recommendedName>
        <fullName evidence="7">Phosphofructokinase domain-containing protein</fullName>
    </recommendedName>
</protein>
<keyword evidence="6" id="KW-0472">Membrane</keyword>
<sequence>MAASAQNFELEAAKFLHKLIQDSTYEPVKLATKLHVILLHVKSSSGKEQSMPCQVILRIVHLELRRRGLKVAVVGIPKTKDNDIPVIDKSFGFDTIVEEAQRAINAVHAEAESFENAWYWCYQADGLIQRDSRIECKPPSQPLSPIRPGLGPSLSEQRSELAAAEAMDSDLDLHFAFQEALAASSSSSTLPNLQRQQPLPDDAVGKFCAKPKGDSDIDEDEPQIQIVDDVDKLISCICSCMCLIEYSRVRSVTMPYLKCLRFFCYFIDAWWMWVGSTGLCSGGWLLSFPFFLFKDYITGESKKAVENSASFILM</sequence>
<feature type="domain" description="Phosphofructokinase" evidence="7">
    <location>
        <begin position="63"/>
        <end position="116"/>
    </location>
</feature>
<dbReference type="InterPro" id="IPR050929">
    <property type="entry name" value="PFKA"/>
</dbReference>
<dbReference type="InterPro" id="IPR035966">
    <property type="entry name" value="PKF_sf"/>
</dbReference>
<dbReference type="AlphaFoldDB" id="A0AAN9P778"/>
<evidence type="ECO:0000256" key="5">
    <source>
        <dbReference type="ARBA" id="ARBA00022842"/>
    </source>
</evidence>
<accession>A0AAN9P778</accession>
<dbReference type="EMBL" id="JAYWIO010000001">
    <property type="protein sequence ID" value="KAK7287447.1"/>
    <property type="molecule type" value="Genomic_DNA"/>
</dbReference>
<keyword evidence="6" id="KW-0812">Transmembrane</keyword>
<evidence type="ECO:0000313" key="8">
    <source>
        <dbReference type="EMBL" id="KAK7287447.1"/>
    </source>
</evidence>
<proteinExistence type="predicted"/>
<keyword evidence="4" id="KW-0418">Kinase</keyword>
<keyword evidence="6" id="KW-1133">Transmembrane helix</keyword>
<dbReference type="InterPro" id="IPR000023">
    <property type="entry name" value="Phosphofructokinase_dom"/>
</dbReference>
<keyword evidence="9" id="KW-1185">Reference proteome</keyword>
<evidence type="ECO:0000256" key="4">
    <source>
        <dbReference type="ARBA" id="ARBA00022777"/>
    </source>
</evidence>
<dbReference type="Gene3D" id="3.40.50.450">
    <property type="match status" value="1"/>
</dbReference>
<comment type="caution">
    <text evidence="8">The sequence shown here is derived from an EMBL/GenBank/DDBJ whole genome shotgun (WGS) entry which is preliminary data.</text>
</comment>
<dbReference type="GO" id="GO:0046872">
    <property type="term" value="F:metal ion binding"/>
    <property type="evidence" value="ECO:0007669"/>
    <property type="project" value="UniProtKB-KW"/>
</dbReference>
<evidence type="ECO:0000256" key="3">
    <source>
        <dbReference type="ARBA" id="ARBA00022723"/>
    </source>
</evidence>
<evidence type="ECO:0000256" key="6">
    <source>
        <dbReference type="SAM" id="Phobius"/>
    </source>
</evidence>
<evidence type="ECO:0000259" key="7">
    <source>
        <dbReference type="Pfam" id="PF00365"/>
    </source>
</evidence>
<name>A0AAN9P778_CROPI</name>
<dbReference type="GO" id="GO:0003872">
    <property type="term" value="F:6-phosphofructokinase activity"/>
    <property type="evidence" value="ECO:0007669"/>
    <property type="project" value="InterPro"/>
</dbReference>
<keyword evidence="5" id="KW-0460">Magnesium</keyword>
<organism evidence="8 9">
    <name type="scientific">Crotalaria pallida</name>
    <name type="common">Smooth rattlebox</name>
    <name type="synonym">Crotalaria striata</name>
    <dbReference type="NCBI Taxonomy" id="3830"/>
    <lineage>
        <taxon>Eukaryota</taxon>
        <taxon>Viridiplantae</taxon>
        <taxon>Streptophyta</taxon>
        <taxon>Embryophyta</taxon>
        <taxon>Tracheophyta</taxon>
        <taxon>Spermatophyta</taxon>
        <taxon>Magnoliopsida</taxon>
        <taxon>eudicotyledons</taxon>
        <taxon>Gunneridae</taxon>
        <taxon>Pentapetalae</taxon>
        <taxon>rosids</taxon>
        <taxon>fabids</taxon>
        <taxon>Fabales</taxon>
        <taxon>Fabaceae</taxon>
        <taxon>Papilionoideae</taxon>
        <taxon>50 kb inversion clade</taxon>
        <taxon>genistoids sensu lato</taxon>
        <taxon>core genistoids</taxon>
        <taxon>Crotalarieae</taxon>
        <taxon>Crotalaria</taxon>
    </lineage>
</organism>
<reference evidence="8 9" key="1">
    <citation type="submission" date="2024-01" db="EMBL/GenBank/DDBJ databases">
        <title>The genomes of 5 underutilized Papilionoideae crops provide insights into root nodulation and disease resistanc.</title>
        <authorList>
            <person name="Yuan L."/>
        </authorList>
    </citation>
    <scope>NUCLEOTIDE SEQUENCE [LARGE SCALE GENOMIC DNA]</scope>
    <source>
        <strain evidence="8">ZHUSHIDOU_FW_LH</strain>
        <tissue evidence="8">Leaf</tissue>
    </source>
</reference>
<dbReference type="Pfam" id="PF00365">
    <property type="entry name" value="PFK"/>
    <property type="match status" value="1"/>
</dbReference>
<evidence type="ECO:0000256" key="2">
    <source>
        <dbReference type="ARBA" id="ARBA00022679"/>
    </source>
</evidence>